<dbReference type="EMBL" id="CP000492">
    <property type="protein sequence ID" value="ABL65672.1"/>
    <property type="molecule type" value="Genomic_DNA"/>
</dbReference>
<reference evidence="2 3" key="1">
    <citation type="submission" date="2006-12" db="EMBL/GenBank/DDBJ databases">
        <title>Complete sequence of Chlorobium phaeobacteroides DSM 266.</title>
        <authorList>
            <consortium name="US DOE Joint Genome Institute"/>
            <person name="Copeland A."/>
            <person name="Lucas S."/>
            <person name="Lapidus A."/>
            <person name="Barry K."/>
            <person name="Detter J.C."/>
            <person name="Glavina del Rio T."/>
            <person name="Hammon N."/>
            <person name="Israni S."/>
            <person name="Pitluck S."/>
            <person name="Goltsman E."/>
            <person name="Schmutz J."/>
            <person name="Larimer F."/>
            <person name="Land M."/>
            <person name="Hauser L."/>
            <person name="Mikhailova N."/>
            <person name="Li T."/>
            <person name="Overmann J."/>
            <person name="Bryant D.A."/>
            <person name="Richardson P."/>
        </authorList>
    </citation>
    <scope>NUCLEOTIDE SEQUENCE [LARGE SCALE GENOMIC DNA]</scope>
    <source>
        <strain evidence="2 3">DSM 266</strain>
    </source>
</reference>
<dbReference type="KEGG" id="cph:Cpha266_1651"/>
<dbReference type="eggNOG" id="COG2812">
    <property type="taxonomic scope" value="Bacteria"/>
</dbReference>
<protein>
    <submittedName>
        <fullName evidence="2">DNA polymerase III, gamma/tau subunit</fullName>
    </submittedName>
</protein>
<organism evidence="2 3">
    <name type="scientific">Chlorobium phaeobacteroides (strain DSM 266 / SMG 266 / 2430)</name>
    <dbReference type="NCBI Taxonomy" id="290317"/>
    <lineage>
        <taxon>Bacteria</taxon>
        <taxon>Pseudomonadati</taxon>
        <taxon>Chlorobiota</taxon>
        <taxon>Chlorobiia</taxon>
        <taxon>Chlorobiales</taxon>
        <taxon>Chlorobiaceae</taxon>
        <taxon>Chlorobium/Pelodictyon group</taxon>
        <taxon>Chlorobium</taxon>
    </lineage>
</organism>
<dbReference type="OrthoDB" id="595359at2"/>
<evidence type="ECO:0000313" key="3">
    <source>
        <dbReference type="Proteomes" id="UP000008701"/>
    </source>
</evidence>
<dbReference type="Proteomes" id="UP000008701">
    <property type="component" value="Chromosome"/>
</dbReference>
<evidence type="ECO:0000256" key="1">
    <source>
        <dbReference type="SAM" id="MobiDB-lite"/>
    </source>
</evidence>
<dbReference type="HOGENOM" id="CLU_1445262_0_0_10"/>
<proteinExistence type="predicted"/>
<feature type="region of interest" description="Disordered" evidence="1">
    <location>
        <begin position="1"/>
        <end position="20"/>
    </location>
</feature>
<name>A1BGZ5_CHLPD</name>
<dbReference type="RefSeq" id="WP_011745482.1">
    <property type="nucleotide sequence ID" value="NC_008639.1"/>
</dbReference>
<gene>
    <name evidence="2" type="ordered locus">Cpha266_1651</name>
</gene>
<keyword evidence="3" id="KW-1185">Reference proteome</keyword>
<sequence>MQPVLSAPTQKQKVADRPATQTEEIDLAGWQKKFSGFTAGNTYAIPAKALQSTPAGAEPISERESYPDIETLKVEWHQFLDSIMKTDQQLLAMHLQSCELVSLSPRGEIVLSCCRKLSWEELRQDAKHLEKALAGFYELPMVLRIVYDAEKDACTKEKTIFTLFQELSQSNEAVRFLIREFGGELLY</sequence>
<dbReference type="AlphaFoldDB" id="A1BGZ5"/>
<dbReference type="STRING" id="290317.Cpha266_1651"/>
<evidence type="ECO:0000313" key="2">
    <source>
        <dbReference type="EMBL" id="ABL65672.1"/>
    </source>
</evidence>
<accession>A1BGZ5</accession>